<reference evidence="2 3" key="1">
    <citation type="submission" date="2020-03" db="EMBL/GenBank/DDBJ databases">
        <title>Genomic Encyclopedia of Type Strains, Phase IV (KMG-IV): sequencing the most valuable type-strain genomes for metagenomic binning, comparative biology and taxonomic classification.</title>
        <authorList>
            <person name="Goeker M."/>
        </authorList>
    </citation>
    <scope>NUCLEOTIDE SEQUENCE [LARGE SCALE GENOMIC DNA]</scope>
    <source>
        <strain evidence="2 3">DSM 21299</strain>
    </source>
</reference>
<feature type="transmembrane region" description="Helical" evidence="1">
    <location>
        <begin position="163"/>
        <end position="186"/>
    </location>
</feature>
<keyword evidence="3" id="KW-1185">Reference proteome</keyword>
<organism evidence="2 3">
    <name type="scientific">Sphingobium vermicomposti</name>
    <dbReference type="NCBI Taxonomy" id="529005"/>
    <lineage>
        <taxon>Bacteria</taxon>
        <taxon>Pseudomonadati</taxon>
        <taxon>Pseudomonadota</taxon>
        <taxon>Alphaproteobacteria</taxon>
        <taxon>Sphingomonadales</taxon>
        <taxon>Sphingomonadaceae</taxon>
        <taxon>Sphingobium</taxon>
    </lineage>
</organism>
<accession>A0A846MGF9</accession>
<proteinExistence type="predicted"/>
<comment type="caution">
    <text evidence="2">The sequence shown here is derived from an EMBL/GenBank/DDBJ whole genome shotgun (WGS) entry which is preliminary data.</text>
</comment>
<keyword evidence="1" id="KW-1133">Transmembrane helix</keyword>
<sequence length="194" mass="22151">MFSNPHFERVRQMFADQFEPDGDGFLYRKSMKGTPVRVSGIERDEFVRSFNRQLRYSMWSMLPATLIIISLLVWLVPDVNSTAGHVATYAGIAVILAPFLATYYWAWNRPSRELERRPTEGVARSREEVRRLMFSKMTYGQLGFAALAGIALVWKASGDTDVLHGWGVLWLMFAALLITAAGIQAIRKWRCERG</sequence>
<gene>
    <name evidence="2" type="ORF">FHS54_000935</name>
</gene>
<dbReference type="RefSeq" id="WP_167302587.1">
    <property type="nucleotide sequence ID" value="NZ_JAASQR010000001.1"/>
</dbReference>
<evidence type="ECO:0000313" key="3">
    <source>
        <dbReference type="Proteomes" id="UP000576821"/>
    </source>
</evidence>
<dbReference type="Proteomes" id="UP000576821">
    <property type="component" value="Unassembled WGS sequence"/>
</dbReference>
<dbReference type="EMBL" id="JAASQR010000001">
    <property type="protein sequence ID" value="NIJ15986.1"/>
    <property type="molecule type" value="Genomic_DNA"/>
</dbReference>
<evidence type="ECO:0000256" key="1">
    <source>
        <dbReference type="SAM" id="Phobius"/>
    </source>
</evidence>
<evidence type="ECO:0000313" key="2">
    <source>
        <dbReference type="EMBL" id="NIJ15986.1"/>
    </source>
</evidence>
<protein>
    <submittedName>
        <fullName evidence="2">Putative membrane protein YqjE</fullName>
    </submittedName>
</protein>
<keyword evidence="1" id="KW-0812">Transmembrane</keyword>
<keyword evidence="1" id="KW-0472">Membrane</keyword>
<feature type="transmembrane region" description="Helical" evidence="1">
    <location>
        <begin position="88"/>
        <end position="107"/>
    </location>
</feature>
<dbReference type="AlphaFoldDB" id="A0A846MGF9"/>
<name>A0A846MGF9_9SPHN</name>
<feature type="transmembrane region" description="Helical" evidence="1">
    <location>
        <begin position="56"/>
        <end position="76"/>
    </location>
</feature>
<feature type="transmembrane region" description="Helical" evidence="1">
    <location>
        <begin position="139"/>
        <end position="157"/>
    </location>
</feature>